<evidence type="ECO:0000256" key="6">
    <source>
        <dbReference type="ARBA" id="ARBA00022729"/>
    </source>
</evidence>
<dbReference type="InterPro" id="IPR024370">
    <property type="entry name" value="PBP_domain"/>
</dbReference>
<evidence type="ECO:0000256" key="5">
    <source>
        <dbReference type="ARBA" id="ARBA00022592"/>
    </source>
</evidence>
<evidence type="ECO:0000256" key="3">
    <source>
        <dbReference type="ARBA" id="ARBA00008725"/>
    </source>
</evidence>
<gene>
    <name evidence="11" type="ORF">J2Z66_006106</name>
</gene>
<name>A0ABS4J3T7_9BACL</name>
<evidence type="ECO:0000256" key="7">
    <source>
        <dbReference type="ARBA" id="ARBA00023139"/>
    </source>
</evidence>
<keyword evidence="7" id="KW-0564">Palmitate</keyword>
<dbReference type="PANTHER" id="PTHR30570">
    <property type="entry name" value="PERIPLASMIC PHOSPHATE BINDING COMPONENT OF PHOSPHATE ABC TRANSPORTER"/>
    <property type="match status" value="1"/>
</dbReference>
<comment type="subunit">
    <text evidence="4">The complex is composed of two ATP-binding proteins (PstB), two transmembrane proteins (PstC and PstA) and a solute-binding protein (PstS).</text>
</comment>
<dbReference type="Proteomes" id="UP001519287">
    <property type="component" value="Unassembled WGS sequence"/>
</dbReference>
<evidence type="ECO:0000256" key="9">
    <source>
        <dbReference type="SAM" id="Phobius"/>
    </source>
</evidence>
<sequence>MRFYTQFVLVVAVVLAVFVVIRVFNLVKPKILYIAMGSFVLIGALTITGYEIKKAYNDSFAVVDDQAVELYAYQPFNPNTRAARLEEPASLSIPDNLPRLDGATALYPLYAAFVQAVYPEKEYDIGYSEVLCSTTIEAYEHLIQGNTDIIFAARPSQEQLDHAKTMGVELKLTPIGREAFVFFVNASNPVTNLSTEQIRSIYSGETRSWKQLGGQNEKIKAFQRPDNSGSQTMLQKIMEDRQLMTSPKEDVIIGMGQIIKDTADYRNYKNAIGYSFLYFATEMVQNGQIRLLDVDGIAPAKQTIENGEYPLAAEFYAVTAGTTNPHAEAFVEWILSPQGQLLVEKTGYTALKK</sequence>
<dbReference type="SUPFAM" id="SSF53850">
    <property type="entry name" value="Periplasmic binding protein-like II"/>
    <property type="match status" value="1"/>
</dbReference>
<evidence type="ECO:0000259" key="10">
    <source>
        <dbReference type="Pfam" id="PF12849"/>
    </source>
</evidence>
<reference evidence="11 12" key="1">
    <citation type="submission" date="2021-03" db="EMBL/GenBank/DDBJ databases">
        <title>Genomic Encyclopedia of Type Strains, Phase IV (KMG-IV): sequencing the most valuable type-strain genomes for metagenomic binning, comparative biology and taxonomic classification.</title>
        <authorList>
            <person name="Goeker M."/>
        </authorList>
    </citation>
    <scope>NUCLEOTIDE SEQUENCE [LARGE SCALE GENOMIC DNA]</scope>
    <source>
        <strain evidence="11 12">DSM 26048</strain>
    </source>
</reference>
<comment type="similarity">
    <text evidence="3">Belongs to the PstS family.</text>
</comment>
<keyword evidence="6" id="KW-0732">Signal</keyword>
<dbReference type="PANTHER" id="PTHR30570:SF1">
    <property type="entry name" value="PHOSPHATE-BINDING PROTEIN PSTS"/>
    <property type="match status" value="1"/>
</dbReference>
<dbReference type="EMBL" id="JAGGLB010000025">
    <property type="protein sequence ID" value="MBP1994470.1"/>
    <property type="molecule type" value="Genomic_DNA"/>
</dbReference>
<evidence type="ECO:0000256" key="2">
    <source>
        <dbReference type="ARBA" id="ARBA00004193"/>
    </source>
</evidence>
<comment type="function">
    <text evidence="1">Part of the ABC transporter complex PstSACB involved in phosphate import.</text>
</comment>
<keyword evidence="5" id="KW-0813">Transport</keyword>
<keyword evidence="12" id="KW-1185">Reference proteome</keyword>
<feature type="transmembrane region" description="Helical" evidence="9">
    <location>
        <begin position="6"/>
        <end position="24"/>
    </location>
</feature>
<comment type="subcellular location">
    <subcellularLocation>
        <location evidence="2">Cell membrane</location>
        <topology evidence="2">Lipid-anchor</topology>
    </subcellularLocation>
</comment>
<evidence type="ECO:0000313" key="11">
    <source>
        <dbReference type="EMBL" id="MBP1994470.1"/>
    </source>
</evidence>
<evidence type="ECO:0000256" key="8">
    <source>
        <dbReference type="ARBA" id="ARBA00023288"/>
    </source>
</evidence>
<keyword evidence="5" id="KW-0592">Phosphate transport</keyword>
<dbReference type="Pfam" id="PF12849">
    <property type="entry name" value="PBP_like_2"/>
    <property type="match status" value="1"/>
</dbReference>
<evidence type="ECO:0000313" key="12">
    <source>
        <dbReference type="Proteomes" id="UP001519287"/>
    </source>
</evidence>
<keyword evidence="9" id="KW-0472">Membrane</keyword>
<feature type="domain" description="PBP" evidence="10">
    <location>
        <begin position="100"/>
        <end position="337"/>
    </location>
</feature>
<evidence type="ECO:0000256" key="4">
    <source>
        <dbReference type="ARBA" id="ARBA00011529"/>
    </source>
</evidence>
<dbReference type="Gene3D" id="3.40.190.10">
    <property type="entry name" value="Periplasmic binding protein-like II"/>
    <property type="match status" value="2"/>
</dbReference>
<keyword evidence="9" id="KW-0812">Transmembrane</keyword>
<dbReference type="InterPro" id="IPR050811">
    <property type="entry name" value="Phosphate_ABC_transporter"/>
</dbReference>
<organism evidence="11 12">
    <name type="scientific">Paenibacillus eucommiae</name>
    <dbReference type="NCBI Taxonomy" id="1355755"/>
    <lineage>
        <taxon>Bacteria</taxon>
        <taxon>Bacillati</taxon>
        <taxon>Bacillota</taxon>
        <taxon>Bacilli</taxon>
        <taxon>Bacillales</taxon>
        <taxon>Paenibacillaceae</taxon>
        <taxon>Paenibacillus</taxon>
    </lineage>
</organism>
<proteinExistence type="inferred from homology"/>
<protein>
    <submittedName>
        <fullName evidence="11">Phosphate transport system substrate-binding protein</fullName>
    </submittedName>
</protein>
<keyword evidence="9" id="KW-1133">Transmembrane helix</keyword>
<keyword evidence="8" id="KW-0449">Lipoprotein</keyword>
<accession>A0ABS4J3T7</accession>
<comment type="caution">
    <text evidence="11">The sequence shown here is derived from an EMBL/GenBank/DDBJ whole genome shotgun (WGS) entry which is preliminary data.</text>
</comment>
<dbReference type="RefSeq" id="WP_209976307.1">
    <property type="nucleotide sequence ID" value="NZ_JAGGLB010000025.1"/>
</dbReference>
<feature type="transmembrane region" description="Helical" evidence="9">
    <location>
        <begin position="31"/>
        <end position="50"/>
    </location>
</feature>
<evidence type="ECO:0000256" key="1">
    <source>
        <dbReference type="ARBA" id="ARBA00002841"/>
    </source>
</evidence>